<feature type="region of interest" description="Disordered" evidence="1">
    <location>
        <begin position="1"/>
        <end position="29"/>
    </location>
</feature>
<accession>A0A8S2ZLJ6</accession>
<evidence type="ECO:0000313" key="3">
    <source>
        <dbReference type="EMBL" id="CAF4909846.1"/>
    </source>
</evidence>
<protein>
    <submittedName>
        <fullName evidence="2">Uncharacterized protein</fullName>
    </submittedName>
</protein>
<reference evidence="2" key="1">
    <citation type="submission" date="2021-02" db="EMBL/GenBank/DDBJ databases">
        <authorList>
            <person name="Nowell W R."/>
        </authorList>
    </citation>
    <scope>NUCLEOTIDE SEQUENCE</scope>
</reference>
<sequence length="29" mass="3375">MDDDDDDNDETDDIVLRHGPSFLRHPSTF</sequence>
<name>A0A8S2ZLJ6_9BILA</name>
<comment type="caution">
    <text evidence="2">The sequence shown here is derived from an EMBL/GenBank/DDBJ whole genome shotgun (WGS) entry which is preliminary data.</text>
</comment>
<proteinExistence type="predicted"/>
<evidence type="ECO:0000313" key="4">
    <source>
        <dbReference type="Proteomes" id="UP000681720"/>
    </source>
</evidence>
<dbReference type="EMBL" id="CAJOBJ010112959">
    <property type="protein sequence ID" value="CAF4640123.1"/>
    <property type="molecule type" value="Genomic_DNA"/>
</dbReference>
<dbReference type="Proteomes" id="UP000681720">
    <property type="component" value="Unassembled WGS sequence"/>
</dbReference>
<gene>
    <name evidence="2" type="ORF">GIL414_LOCUS40586</name>
    <name evidence="3" type="ORF">GIL414_LOCUS52266</name>
</gene>
<dbReference type="EMBL" id="CAJOBJ010178618">
    <property type="protein sequence ID" value="CAF4909846.1"/>
    <property type="molecule type" value="Genomic_DNA"/>
</dbReference>
<feature type="compositionally biased region" description="Acidic residues" evidence="1">
    <location>
        <begin position="1"/>
        <end position="13"/>
    </location>
</feature>
<evidence type="ECO:0000313" key="2">
    <source>
        <dbReference type="EMBL" id="CAF4640123.1"/>
    </source>
</evidence>
<organism evidence="2 4">
    <name type="scientific">Rotaria magnacalcarata</name>
    <dbReference type="NCBI Taxonomy" id="392030"/>
    <lineage>
        <taxon>Eukaryota</taxon>
        <taxon>Metazoa</taxon>
        <taxon>Spiralia</taxon>
        <taxon>Gnathifera</taxon>
        <taxon>Rotifera</taxon>
        <taxon>Eurotatoria</taxon>
        <taxon>Bdelloidea</taxon>
        <taxon>Philodinida</taxon>
        <taxon>Philodinidae</taxon>
        <taxon>Rotaria</taxon>
    </lineage>
</organism>
<evidence type="ECO:0000256" key="1">
    <source>
        <dbReference type="SAM" id="MobiDB-lite"/>
    </source>
</evidence>
<feature type="non-terminal residue" evidence="2">
    <location>
        <position position="29"/>
    </location>
</feature>
<dbReference type="AlphaFoldDB" id="A0A8S2ZLJ6"/>